<dbReference type="Proteomes" id="UP000242502">
    <property type="component" value="Unassembled WGS sequence"/>
</dbReference>
<dbReference type="EMBL" id="MDLC01000004">
    <property type="protein sequence ID" value="ODS24820.1"/>
    <property type="molecule type" value="Genomic_DNA"/>
</dbReference>
<dbReference type="UniPathway" id="UPA00028">
    <property type="reaction ID" value="UER00003"/>
</dbReference>
<evidence type="ECO:0000256" key="4">
    <source>
        <dbReference type="ARBA" id="ARBA00022655"/>
    </source>
</evidence>
<dbReference type="PANTHER" id="PTHR20881">
    <property type="entry name" value="3-METHYL-2-OXOBUTANOATE HYDROXYMETHYLTRANSFERASE"/>
    <property type="match status" value="1"/>
</dbReference>
<dbReference type="InterPro" id="IPR003700">
    <property type="entry name" value="Pantoate_hydroxy_MeTrfase"/>
</dbReference>
<comment type="subunit">
    <text evidence="3 8">Homodecamer; pentamer of dimers.</text>
</comment>
<evidence type="ECO:0000313" key="12">
    <source>
        <dbReference type="EMBL" id="ODS24820.1"/>
    </source>
</evidence>
<dbReference type="GO" id="GO:0000287">
    <property type="term" value="F:magnesium ion binding"/>
    <property type="evidence" value="ECO:0007669"/>
    <property type="project" value="TreeGrafter"/>
</dbReference>
<comment type="caution">
    <text evidence="12">The sequence shown here is derived from an EMBL/GenBank/DDBJ whole genome shotgun (WGS) entry which is preliminary data.</text>
</comment>
<evidence type="ECO:0000256" key="11">
    <source>
        <dbReference type="PIRSR" id="PIRSR000388-3"/>
    </source>
</evidence>
<feature type="binding site" evidence="8 10">
    <location>
        <position position="92"/>
    </location>
    <ligand>
        <name>3-methyl-2-oxobutanoate</name>
        <dbReference type="ChEBI" id="CHEBI:11851"/>
    </ligand>
</feature>
<dbReference type="Pfam" id="PF02548">
    <property type="entry name" value="Pantoate_transf"/>
    <property type="match status" value="1"/>
</dbReference>
<feature type="binding site" evidence="8 11">
    <location>
        <position position="122"/>
    </location>
    <ligand>
        <name>Mg(2+)</name>
        <dbReference type="ChEBI" id="CHEBI:18420"/>
    </ligand>
</feature>
<evidence type="ECO:0000256" key="6">
    <source>
        <dbReference type="ARBA" id="ARBA00022723"/>
    </source>
</evidence>
<feature type="binding site" evidence="8 11">
    <location>
        <position position="53"/>
    </location>
    <ligand>
        <name>Mg(2+)</name>
        <dbReference type="ChEBI" id="CHEBI:18420"/>
    </ligand>
</feature>
<dbReference type="PANTHER" id="PTHR20881:SF0">
    <property type="entry name" value="3-METHYL-2-OXOBUTANOATE HYDROXYMETHYLTRANSFERASE"/>
    <property type="match status" value="1"/>
</dbReference>
<comment type="pathway">
    <text evidence="1 8">Cofactor biosynthesis; (R)-pantothenate biosynthesis; (R)-pantoate from 3-methyl-2-oxobutanoate: step 1/2.</text>
</comment>
<keyword evidence="5 8" id="KW-0808">Transferase</keyword>
<name>A0A1D2QTF5_9GAMM</name>
<evidence type="ECO:0000256" key="1">
    <source>
        <dbReference type="ARBA" id="ARBA00005033"/>
    </source>
</evidence>
<evidence type="ECO:0000256" key="8">
    <source>
        <dbReference type="HAMAP-Rule" id="MF_00156"/>
    </source>
</evidence>
<keyword evidence="4 8" id="KW-0566">Pantothenate biosynthesis</keyword>
<organism evidence="12 13">
    <name type="scientific">Candidatus Endobugula sertula</name>
    <name type="common">Bugula neritina bacterial symbiont</name>
    <dbReference type="NCBI Taxonomy" id="62101"/>
    <lineage>
        <taxon>Bacteria</taxon>
        <taxon>Pseudomonadati</taxon>
        <taxon>Pseudomonadota</taxon>
        <taxon>Gammaproteobacteria</taxon>
        <taxon>Cellvibrionales</taxon>
        <taxon>Cellvibrionaceae</taxon>
        <taxon>Candidatus Endobugula</taxon>
    </lineage>
</organism>
<protein>
    <recommendedName>
        <fullName evidence="8">3-methyl-2-oxobutanoate hydroxymethyltransferase</fullName>
        <ecNumber evidence="8">2.1.2.11</ecNumber>
    </recommendedName>
    <alternativeName>
        <fullName evidence="8">Ketopantoate hydroxymethyltransferase</fullName>
        <shortName evidence="8">KPHMT</shortName>
    </alternativeName>
</protein>
<dbReference type="CDD" id="cd06557">
    <property type="entry name" value="KPHMT-like"/>
    <property type="match status" value="1"/>
</dbReference>
<evidence type="ECO:0000256" key="9">
    <source>
        <dbReference type="PIRSR" id="PIRSR000388-1"/>
    </source>
</evidence>
<dbReference type="InterPro" id="IPR040442">
    <property type="entry name" value="Pyrv_kinase-like_dom_sf"/>
</dbReference>
<dbReference type="GO" id="GO:0015940">
    <property type="term" value="P:pantothenate biosynthetic process"/>
    <property type="evidence" value="ECO:0007669"/>
    <property type="project" value="UniProtKB-UniRule"/>
</dbReference>
<dbReference type="STRING" id="62101.AB835_01855"/>
<keyword evidence="8 11" id="KW-0460">Magnesium</keyword>
<keyword evidence="12" id="KW-0489">Methyltransferase</keyword>
<evidence type="ECO:0000256" key="5">
    <source>
        <dbReference type="ARBA" id="ARBA00022679"/>
    </source>
</evidence>
<dbReference type="FunFam" id="3.20.20.60:FF:000003">
    <property type="entry name" value="3-methyl-2-oxobutanoate hydroxymethyltransferase"/>
    <property type="match status" value="1"/>
</dbReference>
<evidence type="ECO:0000256" key="7">
    <source>
        <dbReference type="ARBA" id="ARBA00056497"/>
    </source>
</evidence>
<dbReference type="AlphaFoldDB" id="A0A1D2QTF5"/>
<feature type="binding site" evidence="8 10">
    <location>
        <begin position="53"/>
        <end position="54"/>
    </location>
    <ligand>
        <name>3-methyl-2-oxobutanoate</name>
        <dbReference type="ChEBI" id="CHEBI:11851"/>
    </ligand>
</feature>
<comment type="cofactor">
    <cofactor evidence="8 11">
        <name>Mg(2+)</name>
        <dbReference type="ChEBI" id="CHEBI:18420"/>
    </cofactor>
    <text evidence="8 11">Binds 1 Mg(2+) ion per subunit.</text>
</comment>
<dbReference type="InterPro" id="IPR015813">
    <property type="entry name" value="Pyrv/PenolPyrv_kinase-like_dom"/>
</dbReference>
<dbReference type="HAMAP" id="MF_00156">
    <property type="entry name" value="PanB"/>
    <property type="match status" value="1"/>
</dbReference>
<feature type="active site" description="Proton acceptor" evidence="8 9">
    <location>
        <position position="189"/>
    </location>
</feature>
<dbReference type="NCBIfam" id="NF001452">
    <property type="entry name" value="PRK00311.1"/>
    <property type="match status" value="1"/>
</dbReference>
<keyword evidence="6 8" id="KW-0479">Metal-binding</keyword>
<dbReference type="GO" id="GO:0008168">
    <property type="term" value="F:methyltransferase activity"/>
    <property type="evidence" value="ECO:0007669"/>
    <property type="project" value="UniProtKB-KW"/>
</dbReference>
<comment type="catalytic activity">
    <reaction evidence="8">
        <text>(6R)-5,10-methylene-5,6,7,8-tetrahydrofolate + 3-methyl-2-oxobutanoate + H2O = 2-dehydropantoate + (6S)-5,6,7,8-tetrahydrofolate</text>
        <dbReference type="Rhea" id="RHEA:11824"/>
        <dbReference type="ChEBI" id="CHEBI:11561"/>
        <dbReference type="ChEBI" id="CHEBI:11851"/>
        <dbReference type="ChEBI" id="CHEBI:15377"/>
        <dbReference type="ChEBI" id="CHEBI:15636"/>
        <dbReference type="ChEBI" id="CHEBI:57453"/>
        <dbReference type="EC" id="2.1.2.11"/>
    </reaction>
</comment>
<dbReference type="PIRSF" id="PIRSF000388">
    <property type="entry name" value="Pantoate_hydroxy_MeTrfase"/>
    <property type="match status" value="1"/>
</dbReference>
<dbReference type="GO" id="GO:0005737">
    <property type="term" value="C:cytoplasm"/>
    <property type="evidence" value="ECO:0007669"/>
    <property type="project" value="UniProtKB-SubCell"/>
</dbReference>
<dbReference type="SUPFAM" id="SSF51621">
    <property type="entry name" value="Phosphoenolpyruvate/pyruvate domain"/>
    <property type="match status" value="1"/>
</dbReference>
<sequence length="272" mass="29409">MVYNTHHITHPVTIHTLKQLKHKGDKFVCIALYDAPTATIAQNQGIEVLLVGDSLGMTVQGHSSTLPVTMEHMAYHTSAVSRGNHKSLIIADMPFMSYSTTEQAMHNAGLLMQAGANIVKLEGGEWLAETIYKLSERGIPVCAHLGLTPQSVNKFGGFRVQGKEQGQADNILKDAKLLDQAGADLIVLECIPTELATTITQSVKMSTIGIGAGQMTDAQVLVINDIIGLTAKPPRFSKNFLSEAGSIAEAMTLFRDQVKAGDFPTENHTFRL</sequence>
<comment type="subcellular location">
    <subcellularLocation>
        <location evidence="8">Cytoplasm</location>
    </subcellularLocation>
</comment>
<dbReference type="GO" id="GO:0003864">
    <property type="term" value="F:3-methyl-2-oxobutanoate hydroxymethyltransferase activity"/>
    <property type="evidence" value="ECO:0007669"/>
    <property type="project" value="UniProtKB-UniRule"/>
</dbReference>
<proteinExistence type="inferred from homology"/>
<feature type="binding site" evidence="8 10">
    <location>
        <position position="120"/>
    </location>
    <ligand>
        <name>3-methyl-2-oxobutanoate</name>
        <dbReference type="ChEBI" id="CHEBI:11851"/>
    </ligand>
</feature>
<gene>
    <name evidence="8" type="primary">panB</name>
    <name evidence="12" type="ORF">AB835_01855</name>
</gene>
<reference evidence="12 13" key="1">
    <citation type="journal article" date="2016" name="Appl. Environ. Microbiol.">
        <title>Lack of Overt Genome Reduction in the Bryostatin-Producing Bryozoan Symbiont "Candidatus Endobugula sertula".</title>
        <authorList>
            <person name="Miller I.J."/>
            <person name="Vanee N."/>
            <person name="Fong S.S."/>
            <person name="Lim-Fong G.E."/>
            <person name="Kwan J.C."/>
        </authorList>
    </citation>
    <scope>NUCLEOTIDE SEQUENCE [LARGE SCALE GENOMIC DNA]</scope>
    <source>
        <strain evidence="12">AB1-4</strain>
    </source>
</reference>
<comment type="function">
    <text evidence="7 8">Catalyzes the reversible reaction in which hydroxymethyl group from 5,10-methylenetetrahydrofolate is transferred onto alpha-ketoisovalerate to form ketopantoate.</text>
</comment>
<keyword evidence="8" id="KW-0963">Cytoplasm</keyword>
<evidence type="ECO:0000256" key="3">
    <source>
        <dbReference type="ARBA" id="ARBA00011424"/>
    </source>
</evidence>
<dbReference type="Gene3D" id="3.20.20.60">
    <property type="entry name" value="Phosphoenolpyruvate-binding domains"/>
    <property type="match status" value="1"/>
</dbReference>
<evidence type="ECO:0000256" key="10">
    <source>
        <dbReference type="PIRSR" id="PIRSR000388-2"/>
    </source>
</evidence>
<accession>A0A1D2QTF5</accession>
<comment type="similarity">
    <text evidence="2 8">Belongs to the PanB family.</text>
</comment>
<evidence type="ECO:0000256" key="2">
    <source>
        <dbReference type="ARBA" id="ARBA00008676"/>
    </source>
</evidence>
<feature type="binding site" evidence="8 11">
    <location>
        <position position="92"/>
    </location>
    <ligand>
        <name>Mg(2+)</name>
        <dbReference type="ChEBI" id="CHEBI:18420"/>
    </ligand>
</feature>
<evidence type="ECO:0000313" key="13">
    <source>
        <dbReference type="Proteomes" id="UP000242502"/>
    </source>
</evidence>
<dbReference type="GO" id="GO:0032259">
    <property type="term" value="P:methylation"/>
    <property type="evidence" value="ECO:0007669"/>
    <property type="project" value="UniProtKB-KW"/>
</dbReference>
<dbReference type="EC" id="2.1.2.11" evidence="8"/>
<dbReference type="NCBIfam" id="TIGR00222">
    <property type="entry name" value="panB"/>
    <property type="match status" value="1"/>
</dbReference>